<keyword evidence="1" id="KW-0813">Transport</keyword>
<sequence>MGGLTMANEAAVLRGVQKQYKNFTLGPIDLTVPAGTIVGLVGENGAGKTTTLRILCGVNSPDAGEVTLLGSTPADKAARARLGVVFEDAYFFGGLTAERIGKSMAGIFGSRWDAGQFAAYLQRFGLDSRKKFSEYSRGMRMKLSLATALAHHPDLLVLDEATAGLDPVVRGEMLDLFLEFIQDEQHSILMSSHITGDLEQVADSIAYLHHGQLLFHENKDALLQEYGLLRCRRADLEKLPAGCVVFTRQNAFGCESLVKNRETVQRLLPDVICDSAGIDDIMRFYSGRDGQ</sequence>
<comment type="caution">
    <text evidence="5">The sequence shown here is derived from an EMBL/GenBank/DDBJ whole genome shotgun (WGS) entry which is preliminary data.</text>
</comment>
<dbReference type="GO" id="GO:0005524">
    <property type="term" value="F:ATP binding"/>
    <property type="evidence" value="ECO:0007669"/>
    <property type="project" value="UniProtKB-KW"/>
</dbReference>
<dbReference type="STRING" id="411471.SUBVAR_04651"/>
<dbReference type="AlphaFoldDB" id="D1PJT1"/>
<dbReference type="InterPro" id="IPR003439">
    <property type="entry name" value="ABC_transporter-like_ATP-bd"/>
</dbReference>
<gene>
    <name evidence="5" type="ORF">SUBVAR_04651</name>
</gene>
<dbReference type="PANTHER" id="PTHR42939">
    <property type="entry name" value="ABC TRANSPORTER ATP-BINDING PROTEIN ALBC-RELATED"/>
    <property type="match status" value="1"/>
</dbReference>
<evidence type="ECO:0000256" key="1">
    <source>
        <dbReference type="ARBA" id="ARBA00022448"/>
    </source>
</evidence>
<reference evidence="5" key="1">
    <citation type="submission" date="2009-12" db="EMBL/GenBank/DDBJ databases">
        <authorList>
            <person name="Weinstock G."/>
            <person name="Sodergren E."/>
            <person name="Clifton S."/>
            <person name="Fulton L."/>
            <person name="Fulton B."/>
            <person name="Courtney L."/>
            <person name="Fronick C."/>
            <person name="Harrison M."/>
            <person name="Strong C."/>
            <person name="Farmer C."/>
            <person name="Delahaunty K."/>
            <person name="Markovic C."/>
            <person name="Hall O."/>
            <person name="Minx P."/>
            <person name="Tomlinson C."/>
            <person name="Mitreva M."/>
            <person name="Nelson J."/>
            <person name="Hou S."/>
            <person name="Wollam A."/>
            <person name="Pepin K.H."/>
            <person name="Johnson M."/>
            <person name="Bhonagiri V."/>
            <person name="Nash W.E."/>
            <person name="Warren W."/>
            <person name="Chinwalla A."/>
            <person name="Mardis E.R."/>
            <person name="Wilson R.K."/>
        </authorList>
    </citation>
    <scope>NUCLEOTIDE SEQUENCE [LARGE SCALE GENOMIC DNA]</scope>
    <source>
        <strain evidence="5">DSM 15176</strain>
    </source>
</reference>
<keyword evidence="2" id="KW-0547">Nucleotide-binding</keyword>
<evidence type="ECO:0000313" key="6">
    <source>
        <dbReference type="Proteomes" id="UP000003438"/>
    </source>
</evidence>
<dbReference type="SUPFAM" id="SSF52540">
    <property type="entry name" value="P-loop containing nucleoside triphosphate hydrolases"/>
    <property type="match status" value="1"/>
</dbReference>
<evidence type="ECO:0000256" key="3">
    <source>
        <dbReference type="ARBA" id="ARBA00022840"/>
    </source>
</evidence>
<feature type="domain" description="ABC transporter" evidence="4">
    <location>
        <begin position="7"/>
        <end position="235"/>
    </location>
</feature>
<dbReference type="Pfam" id="PF00005">
    <property type="entry name" value="ABC_tran"/>
    <property type="match status" value="1"/>
</dbReference>
<dbReference type="CDD" id="cd03230">
    <property type="entry name" value="ABC_DR_subfamily_A"/>
    <property type="match status" value="1"/>
</dbReference>
<dbReference type="eggNOG" id="COG1131">
    <property type="taxonomic scope" value="Bacteria"/>
</dbReference>
<accession>D1PJT1</accession>
<dbReference type="InterPro" id="IPR003593">
    <property type="entry name" value="AAA+_ATPase"/>
</dbReference>
<evidence type="ECO:0000256" key="2">
    <source>
        <dbReference type="ARBA" id="ARBA00022741"/>
    </source>
</evidence>
<keyword evidence="6" id="KW-1185">Reference proteome</keyword>
<dbReference type="PANTHER" id="PTHR42939:SF3">
    <property type="entry name" value="ABC TRANSPORTER ATP-BINDING COMPONENT"/>
    <property type="match status" value="1"/>
</dbReference>
<evidence type="ECO:0000313" key="5">
    <source>
        <dbReference type="EMBL" id="EFB77029.1"/>
    </source>
</evidence>
<dbReference type="PROSITE" id="PS50893">
    <property type="entry name" value="ABC_TRANSPORTER_2"/>
    <property type="match status" value="1"/>
</dbReference>
<evidence type="ECO:0000259" key="4">
    <source>
        <dbReference type="PROSITE" id="PS50893"/>
    </source>
</evidence>
<dbReference type="SMART" id="SM00382">
    <property type="entry name" value="AAA"/>
    <property type="match status" value="1"/>
</dbReference>
<proteinExistence type="predicted"/>
<keyword evidence="3 5" id="KW-0067">ATP-binding</keyword>
<name>D1PJT1_9FIRM</name>
<dbReference type="EMBL" id="ACBY02000014">
    <property type="protein sequence ID" value="EFB77029.1"/>
    <property type="molecule type" value="Genomic_DNA"/>
</dbReference>
<dbReference type="InterPro" id="IPR027417">
    <property type="entry name" value="P-loop_NTPase"/>
</dbReference>
<dbReference type="GO" id="GO:0016887">
    <property type="term" value="F:ATP hydrolysis activity"/>
    <property type="evidence" value="ECO:0007669"/>
    <property type="project" value="InterPro"/>
</dbReference>
<dbReference type="Proteomes" id="UP000003438">
    <property type="component" value="Unassembled WGS sequence"/>
</dbReference>
<protein>
    <submittedName>
        <fullName evidence="5">ABC transporter, ATP-binding protein</fullName>
    </submittedName>
</protein>
<dbReference type="Gene3D" id="3.40.50.300">
    <property type="entry name" value="P-loop containing nucleotide triphosphate hydrolases"/>
    <property type="match status" value="1"/>
</dbReference>
<organism evidence="5 6">
    <name type="scientific">Subdoligranulum variabile DSM 15176</name>
    <dbReference type="NCBI Taxonomy" id="411471"/>
    <lineage>
        <taxon>Bacteria</taxon>
        <taxon>Bacillati</taxon>
        <taxon>Bacillota</taxon>
        <taxon>Clostridia</taxon>
        <taxon>Eubacteriales</taxon>
        <taxon>Oscillospiraceae</taxon>
        <taxon>Subdoligranulum</taxon>
    </lineage>
</organism>
<dbReference type="InterPro" id="IPR051782">
    <property type="entry name" value="ABC_Transporter_VariousFunc"/>
</dbReference>
<dbReference type="HOGENOM" id="CLU_000604_1_2_9"/>